<dbReference type="EMBL" id="JABZGR010000008">
    <property type="protein sequence ID" value="MBF0970237.1"/>
    <property type="molecule type" value="Genomic_DNA"/>
</dbReference>
<dbReference type="GO" id="GO:0016857">
    <property type="term" value="F:racemase and epimerase activity, acting on carbohydrates and derivatives"/>
    <property type="evidence" value="ECO:0007669"/>
    <property type="project" value="InterPro"/>
</dbReference>
<dbReference type="InterPro" id="IPR052996">
    <property type="entry name" value="Carb_Metab_Mutarotase"/>
</dbReference>
<dbReference type="Pfam" id="PF05336">
    <property type="entry name" value="rhaM"/>
    <property type="match status" value="1"/>
</dbReference>
<dbReference type="Gene3D" id="3.30.70.100">
    <property type="match status" value="1"/>
</dbReference>
<dbReference type="PANTHER" id="PTHR43239:SF1">
    <property type="entry name" value="UPF0734 PROTEIN DDB_G0273871_DDB_G0273177"/>
    <property type="match status" value="1"/>
</dbReference>
<evidence type="ECO:0000313" key="1">
    <source>
        <dbReference type="EMBL" id="MBF0970237.1"/>
    </source>
</evidence>
<accession>A0A929RYM6</accession>
<dbReference type="Proteomes" id="UP000704068">
    <property type="component" value="Unassembled WGS sequence"/>
</dbReference>
<reference evidence="1" key="1">
    <citation type="submission" date="2020-04" db="EMBL/GenBank/DDBJ databases">
        <title>Deep metagenomics examines the oral microbiome during advanced dental caries in children, revealing novel taxa and co-occurrences with host molecules.</title>
        <authorList>
            <person name="Baker J.L."/>
            <person name="Morton J.T."/>
            <person name="Dinis M."/>
            <person name="Alvarez R."/>
            <person name="Tran N.C."/>
            <person name="Knight R."/>
            <person name="Edlund A."/>
        </authorList>
    </citation>
    <scope>NUCLEOTIDE SEQUENCE</scope>
    <source>
        <strain evidence="1">JCVI_34_bin.1</strain>
    </source>
</reference>
<dbReference type="RefSeq" id="WP_303763528.1">
    <property type="nucleotide sequence ID" value="NZ_JABZGR010000008.1"/>
</dbReference>
<evidence type="ECO:0000313" key="2">
    <source>
        <dbReference type="Proteomes" id="UP000704068"/>
    </source>
</evidence>
<gene>
    <name evidence="1" type="ORF">HXK21_04250</name>
</gene>
<protein>
    <submittedName>
        <fullName evidence="1">L-rhamnose mutarotase</fullName>
    </submittedName>
</protein>
<sequence length="129" mass="15134">MKILKQGYPVAAQAVPTKRYCQTLDLREDPELIAAYKKLHTKEGIWPETLEAIKASGILEMEIYLLDNRLFMIIEMPANLEWDEVMQKMANMPKQKEWEALTAKYQQVTAKGENSADKWKLMERIFHLY</sequence>
<name>A0A929RYM6_9BACT</name>
<comment type="caution">
    <text evidence="1">The sequence shown here is derived from an EMBL/GenBank/DDBJ whole genome shotgun (WGS) entry which is preliminary data.</text>
</comment>
<dbReference type="InterPro" id="IPR011008">
    <property type="entry name" value="Dimeric_a/b-barrel"/>
</dbReference>
<dbReference type="SUPFAM" id="SSF54909">
    <property type="entry name" value="Dimeric alpha+beta barrel"/>
    <property type="match status" value="1"/>
</dbReference>
<dbReference type="PANTHER" id="PTHR43239">
    <property type="entry name" value="UPF0734 PROTEIN DDB_G0273871/DDB_G0273177"/>
    <property type="match status" value="1"/>
</dbReference>
<dbReference type="InterPro" id="IPR008000">
    <property type="entry name" value="Rham/fucose_mutarotase"/>
</dbReference>
<proteinExistence type="predicted"/>
<organism evidence="1 2">
    <name type="scientific">Alloprevotella tannerae</name>
    <dbReference type="NCBI Taxonomy" id="76122"/>
    <lineage>
        <taxon>Bacteria</taxon>
        <taxon>Pseudomonadati</taxon>
        <taxon>Bacteroidota</taxon>
        <taxon>Bacteroidia</taxon>
        <taxon>Bacteroidales</taxon>
        <taxon>Prevotellaceae</taxon>
        <taxon>Alloprevotella</taxon>
    </lineage>
</organism>
<dbReference type="AlphaFoldDB" id="A0A929RYM6"/>